<protein>
    <recommendedName>
        <fullName evidence="1">Novel STAND NTPase 3 domain-containing protein</fullName>
    </recommendedName>
</protein>
<feature type="domain" description="Novel STAND NTPase 3" evidence="1">
    <location>
        <begin position="191"/>
        <end position="335"/>
    </location>
</feature>
<comment type="caution">
    <text evidence="2">The sequence shown here is derived from an EMBL/GenBank/DDBJ whole genome shotgun (WGS) entry which is preliminary data.</text>
</comment>
<evidence type="ECO:0000259" key="1">
    <source>
        <dbReference type="Pfam" id="PF20720"/>
    </source>
</evidence>
<organism evidence="2 3">
    <name type="scientific">Aquimarina addita</name>
    <dbReference type="NCBI Taxonomy" id="870485"/>
    <lineage>
        <taxon>Bacteria</taxon>
        <taxon>Pseudomonadati</taxon>
        <taxon>Bacteroidota</taxon>
        <taxon>Flavobacteriia</taxon>
        <taxon>Flavobacteriales</taxon>
        <taxon>Flavobacteriaceae</taxon>
        <taxon>Aquimarina</taxon>
    </lineage>
</organism>
<gene>
    <name evidence="2" type="ORF">GCM10022393_19810</name>
</gene>
<dbReference type="InterPro" id="IPR027417">
    <property type="entry name" value="P-loop_NTPase"/>
</dbReference>
<evidence type="ECO:0000313" key="3">
    <source>
        <dbReference type="Proteomes" id="UP001500459"/>
    </source>
</evidence>
<reference evidence="3" key="1">
    <citation type="journal article" date="2019" name="Int. J. Syst. Evol. Microbiol.">
        <title>The Global Catalogue of Microorganisms (GCM) 10K type strain sequencing project: providing services to taxonomists for standard genome sequencing and annotation.</title>
        <authorList>
            <consortium name="The Broad Institute Genomics Platform"/>
            <consortium name="The Broad Institute Genome Sequencing Center for Infectious Disease"/>
            <person name="Wu L."/>
            <person name="Ma J."/>
        </authorList>
    </citation>
    <scope>NUCLEOTIDE SEQUENCE [LARGE SCALE GENOMIC DNA]</scope>
    <source>
        <strain evidence="3">JCM 17106</strain>
    </source>
</reference>
<dbReference type="RefSeq" id="WP_344926959.1">
    <property type="nucleotide sequence ID" value="NZ_BAABCW010000006.1"/>
</dbReference>
<keyword evidence="3" id="KW-1185">Reference proteome</keyword>
<accession>A0ABP6ULG1</accession>
<dbReference type="Pfam" id="PF20720">
    <property type="entry name" value="nSTAND3"/>
    <property type="match status" value="1"/>
</dbReference>
<sequence length="1251" mass="147415">MSGRLQLIEQKLLAIDGAGFQNLCDNYLSLREEEYSSLNRNGSQLGKQKTIVGTPDTFLRLTDNKLAYVEFTTQATAIVSKVIDDIDKCLDESKTGVNPKLIHKVIICFNSRLSVEEETKIQRYVQDKRISLELIGIDTLALDIMSKYLLLAREYLGIALDTGQILPFDRFIEEYNNKANQLSTPIDNIFFHRNDELEQIDNILTNKDLLILSGAPGVGKTKIGIQAIQDFTRKNPSFSSYVIAKKDVDIFEDLKIQLRPDKNYILLIDDANRQLPNLRQIFGIFKETRTGKLKLVITVRNYALIDIRSCSTEFVSETIDLPKFTDEEITEILKSDSFGIINHKYQKKIVEIADGNPRLAIMGARVALEKQSDFLFGDVSDLFEAYFSSFSMDFNLFEKPELLKALGLVSFFFTIERENKDAVQKLLSIFQIDYYIFNEAIEELHKRELVEVQYNHVRISEQVMATYFFYVAFIRDNRLSFEKLLFNYFDDHRFSFKEALYPSSQSFGYENVFSKISPSFDKYIDAVRNNDKKFLGFLDLFWFSKPEETLSYFLSKVDATPEPQDPIYNTHYETNDFVYNKEQTIDYISRFFRQQTESFIPAIQLGFEYIRKKPEHLPEFIRRIRETLLFDEPDERYGFQRQAGFIEHLKGNIDNKKEHYEIAFFAIAESFLKHSHHISHGGRKHTISFYDYPLPTTGEVKKIRTNIWKTLFSLLSDYRNEVINTIRNYKPDFRERNPEILDFDLTLLIPFINENFSPDSFKETYVVNGLIASLNREKKISNMTYLELKPIFDTKEYRDYKKLDWNRFRDKEEYEFENWQEYEEIKSEDLKDNFTCNSMEEFDTFLSTVDNFQSIKDSSHSQIENSLEVVLSENFVQNNERGLNFLETYLNRNYDIRCLYRTISTIVTNSENNALKLWEILENWNNVDSTNWKLAFLDRLPSEFVSDDYYDRLIETINSIKGFVYLYVKQYIKFSTENRNAANEVLRIVHAKIKNESQTIRLSEYPFKDALEVFEDDYTLIKESYFQQSGLAASTVSFDYQMKGFANIYKSHKEFLFDFFSHFFSSYKSHGDNKNINISFIWNYPERENEIEKVITFLLDKDYYIGLGGHSVSILFNDLDEKQLSIAFNFLKKSIQKNHKNGTYIEVIFDTIRTNVQVKHDELFLHFLSINNDVEFFRTIDWVGNAGVQMGEVIWGELNAKRWEKILDILNTSKDQLRYIPIKSFLKKRIQSEYNSAESERMRKFIRPDRR</sequence>
<dbReference type="SUPFAM" id="SSF52540">
    <property type="entry name" value="P-loop containing nucleoside triphosphate hydrolases"/>
    <property type="match status" value="1"/>
</dbReference>
<dbReference type="InterPro" id="IPR049050">
    <property type="entry name" value="nSTAND3"/>
</dbReference>
<name>A0ABP6ULG1_9FLAO</name>
<dbReference type="EMBL" id="BAABCW010000006">
    <property type="protein sequence ID" value="GAA3508496.1"/>
    <property type="molecule type" value="Genomic_DNA"/>
</dbReference>
<evidence type="ECO:0000313" key="2">
    <source>
        <dbReference type="EMBL" id="GAA3508496.1"/>
    </source>
</evidence>
<dbReference type="Proteomes" id="UP001500459">
    <property type="component" value="Unassembled WGS sequence"/>
</dbReference>
<proteinExistence type="predicted"/>